<evidence type="ECO:0000313" key="5">
    <source>
        <dbReference type="EMBL" id="CAJ1382392.1"/>
    </source>
</evidence>
<proteinExistence type="predicted"/>
<feature type="region of interest" description="Disordered" evidence="2">
    <location>
        <begin position="327"/>
        <end position="347"/>
    </location>
</feature>
<feature type="transmembrane region" description="Helical" evidence="3">
    <location>
        <begin position="22"/>
        <end position="44"/>
    </location>
</feature>
<feature type="domain" description="Glycosyl transferase family 25" evidence="4">
    <location>
        <begin position="75"/>
        <end position="199"/>
    </location>
</feature>
<dbReference type="Proteomes" id="UP001178507">
    <property type="component" value="Unassembled WGS sequence"/>
</dbReference>
<feature type="compositionally biased region" description="Low complexity" evidence="2">
    <location>
        <begin position="677"/>
        <end position="687"/>
    </location>
</feature>
<evidence type="ECO:0000313" key="6">
    <source>
        <dbReference type="Proteomes" id="UP001178507"/>
    </source>
</evidence>
<feature type="compositionally biased region" description="Polar residues" evidence="2">
    <location>
        <begin position="641"/>
        <end position="651"/>
    </location>
</feature>
<dbReference type="EMBL" id="CAUJNA010000896">
    <property type="protein sequence ID" value="CAJ1382392.1"/>
    <property type="molecule type" value="Genomic_DNA"/>
</dbReference>
<keyword evidence="3" id="KW-1133">Transmembrane helix</keyword>
<feature type="region of interest" description="Disordered" evidence="2">
    <location>
        <begin position="619"/>
        <end position="712"/>
    </location>
</feature>
<dbReference type="CDD" id="cd06532">
    <property type="entry name" value="Glyco_transf_25"/>
    <property type="match status" value="1"/>
</dbReference>
<dbReference type="InterPro" id="IPR002654">
    <property type="entry name" value="Glyco_trans_25"/>
</dbReference>
<sequence>MPGIAAFDGITTTAIEPRRRSWPIAAGLLLLALPTLALAAFVIAQQRASNRRAKSRPPRPLPEEHHACSALVGAHAFVLNLDRRPDRLRNFSQFLSQDSPWLFDKTCRVSAPDGRAFGPHLKSNLVADNLWRDAQFRTRQRVPTLGGDLTSGAVALIMGHARVWEQILQSGAAWGILFEDDIHYLHPDLQNFLCQLGDTLPAPGEEWDYLQLQGGCSLQGPRLQVRPGTNWNTGMYIISRQGAKRALQAYFPLPPGQLDNPEGFLRAHLRGHLTCPEAAKQPGSLQDTDVQIPNSFLAQPLVQDCAPLAKDQMVHPDLLHPEVESLDARSEGADGADGSGGEGAVRNGWRTACRPAVIDEEKPPTGKVISDAKASSAFPVAMTSLDEQVQEMSERRQRRLKRLRAEKEEIQAALRESRLKVRQLEAAQVLFTAPEVENTELCLSPASSTCDPEPQRFCVQEGPAAAQNLLRWRQLRRVLQGHQETLEHEKSMWQTVLQQQEEDGKQLRQRVAEAQEMQQLTESRVQNLMDLMVALLSPGYSPESQQELVQSKYLAMVQDLDVHCSRVSERVAAFQTALEGERGENCCRALQLCDQQRRTTRLHEVLCQLQSELFQTRRDAGKRTADAPTETAGKQEIPLGSSGSAQTNGTLPASHPVALGVSQDTAVETHSADAADPKAAAAEVSRAPPEPSPAPAVTPVTPVNPERGSERDRVESAMREILEELRFEHLVMRCQGCYEFGALARAQLRMDNDTLTASVDGVMYEPFKEFICKLQASTTSSRRNSMSREDPVALEAEALRPEEQSPSHAPERGALRTASKGASSSPSRPRSKERRGVAEKGPASGQGATLSRASQAAKAAPRKNGTPRAKENGILKPPARVGIPPGPKLTRKVWIRPLRCATEA</sequence>
<name>A0AA36I7C2_9DINO</name>
<keyword evidence="3" id="KW-0472">Membrane</keyword>
<feature type="compositionally biased region" description="Low complexity" evidence="2">
    <location>
        <begin position="818"/>
        <end position="828"/>
    </location>
</feature>
<evidence type="ECO:0000256" key="3">
    <source>
        <dbReference type="SAM" id="Phobius"/>
    </source>
</evidence>
<dbReference type="AlphaFoldDB" id="A0AA36I7C2"/>
<gene>
    <name evidence="5" type="ORF">EVOR1521_LOCUS9772</name>
</gene>
<evidence type="ECO:0000259" key="4">
    <source>
        <dbReference type="Pfam" id="PF01755"/>
    </source>
</evidence>
<dbReference type="Pfam" id="PF01755">
    <property type="entry name" value="Glyco_transf_25"/>
    <property type="match status" value="1"/>
</dbReference>
<feature type="region of interest" description="Disordered" evidence="2">
    <location>
        <begin position="798"/>
        <end position="889"/>
    </location>
</feature>
<keyword evidence="6" id="KW-1185">Reference proteome</keyword>
<accession>A0AA36I7C2</accession>
<keyword evidence="1" id="KW-0175">Coiled coil</keyword>
<organism evidence="5 6">
    <name type="scientific">Effrenium voratum</name>
    <dbReference type="NCBI Taxonomy" id="2562239"/>
    <lineage>
        <taxon>Eukaryota</taxon>
        <taxon>Sar</taxon>
        <taxon>Alveolata</taxon>
        <taxon>Dinophyceae</taxon>
        <taxon>Suessiales</taxon>
        <taxon>Symbiodiniaceae</taxon>
        <taxon>Effrenium</taxon>
    </lineage>
</organism>
<reference evidence="5" key="1">
    <citation type="submission" date="2023-08" db="EMBL/GenBank/DDBJ databases">
        <authorList>
            <person name="Chen Y."/>
            <person name="Shah S."/>
            <person name="Dougan E. K."/>
            <person name="Thang M."/>
            <person name="Chan C."/>
        </authorList>
    </citation>
    <scope>NUCLEOTIDE SEQUENCE</scope>
</reference>
<feature type="coiled-coil region" evidence="1">
    <location>
        <begin position="389"/>
        <end position="427"/>
    </location>
</feature>
<evidence type="ECO:0000256" key="1">
    <source>
        <dbReference type="SAM" id="Coils"/>
    </source>
</evidence>
<keyword evidence="3" id="KW-0812">Transmembrane</keyword>
<protein>
    <recommendedName>
        <fullName evidence="4">Glycosyl transferase family 25 domain-containing protein</fullName>
    </recommendedName>
</protein>
<feature type="compositionally biased region" description="Basic and acidic residues" evidence="2">
    <location>
        <begin position="798"/>
        <end position="814"/>
    </location>
</feature>
<comment type="caution">
    <text evidence="5">The sequence shown here is derived from an EMBL/GenBank/DDBJ whole genome shotgun (WGS) entry which is preliminary data.</text>
</comment>
<evidence type="ECO:0000256" key="2">
    <source>
        <dbReference type="SAM" id="MobiDB-lite"/>
    </source>
</evidence>